<reference evidence="1" key="1">
    <citation type="journal article" date="2020" name="Stud. Mycol.">
        <title>101 Dothideomycetes genomes: a test case for predicting lifestyles and emergence of pathogens.</title>
        <authorList>
            <person name="Haridas S."/>
            <person name="Albert R."/>
            <person name="Binder M."/>
            <person name="Bloem J."/>
            <person name="Labutti K."/>
            <person name="Salamov A."/>
            <person name="Andreopoulos B."/>
            <person name="Baker S."/>
            <person name="Barry K."/>
            <person name="Bills G."/>
            <person name="Bluhm B."/>
            <person name="Cannon C."/>
            <person name="Castanera R."/>
            <person name="Culley D."/>
            <person name="Daum C."/>
            <person name="Ezra D."/>
            <person name="Gonzalez J."/>
            <person name="Henrissat B."/>
            <person name="Kuo A."/>
            <person name="Liang C."/>
            <person name="Lipzen A."/>
            <person name="Lutzoni F."/>
            <person name="Magnuson J."/>
            <person name="Mondo S."/>
            <person name="Nolan M."/>
            <person name="Ohm R."/>
            <person name="Pangilinan J."/>
            <person name="Park H.-J."/>
            <person name="Ramirez L."/>
            <person name="Alfaro M."/>
            <person name="Sun H."/>
            <person name="Tritt A."/>
            <person name="Yoshinaga Y."/>
            <person name="Zwiers L.-H."/>
            <person name="Turgeon B."/>
            <person name="Goodwin S."/>
            <person name="Spatafora J."/>
            <person name="Crous P."/>
            <person name="Grigoriev I."/>
        </authorList>
    </citation>
    <scope>NUCLEOTIDE SEQUENCE</scope>
    <source>
        <strain evidence="1">HMLAC05119</strain>
    </source>
</reference>
<gene>
    <name evidence="1" type="ORF">BDU57DRAFT_454250</name>
</gene>
<dbReference type="AlphaFoldDB" id="A0A6A5QI52"/>
<evidence type="ECO:0000313" key="2">
    <source>
        <dbReference type="Proteomes" id="UP000800096"/>
    </source>
</evidence>
<dbReference type="Proteomes" id="UP000800096">
    <property type="component" value="Unassembled WGS sequence"/>
</dbReference>
<sequence length="53" mass="5806">MSCAIGNMMIAVAGGLVDWSHRRRSRSITKPIALPPTRVIKELHSSLRGSHLP</sequence>
<evidence type="ECO:0000313" key="1">
    <source>
        <dbReference type="EMBL" id="KAF1914508.1"/>
    </source>
</evidence>
<proteinExistence type="predicted"/>
<keyword evidence="2" id="KW-1185">Reference proteome</keyword>
<organism evidence="1 2">
    <name type="scientific">Ampelomyces quisqualis</name>
    <name type="common">Powdery mildew agent</name>
    <dbReference type="NCBI Taxonomy" id="50730"/>
    <lineage>
        <taxon>Eukaryota</taxon>
        <taxon>Fungi</taxon>
        <taxon>Dikarya</taxon>
        <taxon>Ascomycota</taxon>
        <taxon>Pezizomycotina</taxon>
        <taxon>Dothideomycetes</taxon>
        <taxon>Pleosporomycetidae</taxon>
        <taxon>Pleosporales</taxon>
        <taxon>Pleosporineae</taxon>
        <taxon>Phaeosphaeriaceae</taxon>
        <taxon>Ampelomyces</taxon>
    </lineage>
</organism>
<dbReference type="OrthoDB" id="3747410at2759"/>
<dbReference type="EMBL" id="ML979137">
    <property type="protein sequence ID" value="KAF1914508.1"/>
    <property type="molecule type" value="Genomic_DNA"/>
</dbReference>
<name>A0A6A5QI52_AMPQU</name>
<accession>A0A6A5QI52</accession>
<protein>
    <submittedName>
        <fullName evidence="1">Uncharacterized protein</fullName>
    </submittedName>
</protein>